<dbReference type="KEGG" id="siv:SSIL_1440"/>
<dbReference type="AlphaFoldDB" id="F2F2M5"/>
<gene>
    <name evidence="1" type="ordered locus">SSIL_1440</name>
</gene>
<protein>
    <submittedName>
        <fullName evidence="1">FOG: WD40 repeat</fullName>
    </submittedName>
</protein>
<dbReference type="STRING" id="1002809.SSIL_1440"/>
<sequence length="272" mass="29783">MQYTNKLGLKKPDQTDYVNIADINENMDILDQEIAKITDEETGVDAKLTQHLDEDNENSHAIKNITGLQLELNKIKALETAKGQPNGYPSLNGMGVIPDEFLNGKPMKLIQETIVSLTTNTIQFTDLTQYKRLRFRLLGPTSTAQANIRIGMNINGKSNGQDFNYVDFYHSTAGVTATELGNSVNADKMLLTRGVATTSSPNLYLRLDVDIENKNSFSFISNGVVYADHNNVPFVSRTIGSGSVKGEVANTITLQKNGGIAIPGMLIQLWGA</sequence>
<dbReference type="Proteomes" id="UP000006691">
    <property type="component" value="Chromosome"/>
</dbReference>
<accession>F2F2M5</accession>
<keyword evidence="2" id="KW-1185">Reference proteome</keyword>
<reference evidence="1 2" key="2">
    <citation type="journal article" date="2012" name="J. Biosci. Bioeng.">
        <title>Complete genome sequence and characterization of the N-acylhomoserine lactone-degrading gene of the potato leaf-associated Solibacillus silvestris.</title>
        <authorList>
            <person name="Morohoshi T."/>
            <person name="Tominaga Y."/>
            <person name="Someya N."/>
            <person name="Ikeda T."/>
        </authorList>
    </citation>
    <scope>NUCLEOTIDE SEQUENCE [LARGE SCALE GENOMIC DNA]</scope>
    <source>
        <strain evidence="1 2">StLB046</strain>
    </source>
</reference>
<dbReference type="RefSeq" id="WP_014823316.1">
    <property type="nucleotide sequence ID" value="NC_018065.1"/>
</dbReference>
<organism evidence="1 2">
    <name type="scientific">Solibacillus silvestris (strain StLB046)</name>
    <name type="common">Bacillus silvestris</name>
    <dbReference type="NCBI Taxonomy" id="1002809"/>
    <lineage>
        <taxon>Bacteria</taxon>
        <taxon>Bacillati</taxon>
        <taxon>Bacillota</taxon>
        <taxon>Bacilli</taxon>
        <taxon>Bacillales</taxon>
        <taxon>Caryophanaceae</taxon>
        <taxon>Solibacillus</taxon>
    </lineage>
</organism>
<dbReference type="EMBL" id="AP012157">
    <property type="protein sequence ID" value="BAK15863.1"/>
    <property type="molecule type" value="Genomic_DNA"/>
</dbReference>
<name>F2F2M5_SOLSS</name>
<proteinExistence type="predicted"/>
<dbReference type="PATRIC" id="fig|1002809.3.peg.1454"/>
<evidence type="ECO:0000313" key="1">
    <source>
        <dbReference type="EMBL" id="BAK15863.1"/>
    </source>
</evidence>
<reference evidence="2" key="1">
    <citation type="submission" date="2011-04" db="EMBL/GenBank/DDBJ databases">
        <title>Genome sequence of Solibacillus silvestris StLB046.</title>
        <authorList>
            <person name="Morohoshi T."/>
            <person name="Someya N."/>
            <person name="Ikeda T."/>
        </authorList>
    </citation>
    <scope>NUCLEOTIDE SEQUENCE [LARGE SCALE GENOMIC DNA]</scope>
    <source>
        <strain evidence="2">StLB046</strain>
    </source>
</reference>
<dbReference type="HOGENOM" id="CLU_1022703_0_0_9"/>
<evidence type="ECO:0000313" key="2">
    <source>
        <dbReference type="Proteomes" id="UP000006691"/>
    </source>
</evidence>